<sequence>MSTNIRLSAEYLHELSEIENQRHLRRSNDLRIAVWWHQESWGGVDTHLLTLLSNWPGAAKDEFVIIHNEDNEGLNRIRKSLESFKNISFIVRKRNKRLFGFLGRLFSYFVLPFFFIFEILNGIRILKKAGTFDAILCVNGNYPGAWNSLAALSSAKRLGISKRMLLVHHESQARRVFLNTFEHLIDMTVQRSATDLVCVSLATRRTLIERRGFDTVLNPIRVIHNGIDFVDSHTRSVVDLREKFKISSKELLIGMLGRIERYKGHEDLLIALSEIQDGERKKIRLLFVGGGEEGELNRLKRLGEHLGVEERVEFAEYIPGAPGAIIRQFDLLAMLTKDFEGFGYTIAEAMQVGTPVLATKVGAVEEFASPPIASLVPPESPSSIATVLSEFVRNRKEFRDRAALAKTHIQSFNGKTMAERFYLLLTT</sequence>
<dbReference type="Gene3D" id="3.40.50.2000">
    <property type="entry name" value="Glycogen Phosphorylase B"/>
    <property type="match status" value="2"/>
</dbReference>
<dbReference type="CDD" id="cd03801">
    <property type="entry name" value="GT4_PimA-like"/>
    <property type="match status" value="1"/>
</dbReference>
<dbReference type="Pfam" id="PF00534">
    <property type="entry name" value="Glycos_transf_1"/>
    <property type="match status" value="1"/>
</dbReference>
<feature type="domain" description="Glycosyltransferase subfamily 4-like N-terminal" evidence="5">
    <location>
        <begin position="41"/>
        <end position="228"/>
    </location>
</feature>
<dbReference type="InterPro" id="IPR028098">
    <property type="entry name" value="Glyco_trans_4-like_N"/>
</dbReference>
<evidence type="ECO:0000259" key="4">
    <source>
        <dbReference type="Pfam" id="PF00534"/>
    </source>
</evidence>
<keyword evidence="3" id="KW-0472">Membrane</keyword>
<keyword evidence="7" id="KW-1185">Reference proteome</keyword>
<dbReference type="SUPFAM" id="SSF53756">
    <property type="entry name" value="UDP-Glycosyltransferase/glycogen phosphorylase"/>
    <property type="match status" value="1"/>
</dbReference>
<accession>A0ABX4YKM3</accession>
<dbReference type="PANTHER" id="PTHR12526:SF510">
    <property type="entry name" value="D-INOSITOL 3-PHOSPHATE GLYCOSYLTRANSFERASE"/>
    <property type="match status" value="1"/>
</dbReference>
<keyword evidence="2" id="KW-0808">Transferase</keyword>
<evidence type="ECO:0000313" key="6">
    <source>
        <dbReference type="EMBL" id="PNV75835.1"/>
    </source>
</evidence>
<protein>
    <recommendedName>
        <fullName evidence="8">Glycosyltransferase, group 1 family protein</fullName>
    </recommendedName>
</protein>
<proteinExistence type="predicted"/>
<feature type="domain" description="Glycosyl transferase family 1" evidence="4">
    <location>
        <begin position="240"/>
        <end position="401"/>
    </location>
</feature>
<evidence type="ECO:0008006" key="8">
    <source>
        <dbReference type="Google" id="ProtNLM"/>
    </source>
</evidence>
<dbReference type="InterPro" id="IPR001296">
    <property type="entry name" value="Glyco_trans_1"/>
</dbReference>
<comment type="caution">
    <text evidence="6">The sequence shown here is derived from an EMBL/GenBank/DDBJ whole genome shotgun (WGS) entry which is preliminary data.</text>
</comment>
<keyword evidence="3" id="KW-0812">Transmembrane</keyword>
<gene>
    <name evidence="6" type="ORF">BES34_007345</name>
</gene>
<evidence type="ECO:0000256" key="1">
    <source>
        <dbReference type="ARBA" id="ARBA00022676"/>
    </source>
</evidence>
<dbReference type="PANTHER" id="PTHR12526">
    <property type="entry name" value="GLYCOSYLTRANSFERASE"/>
    <property type="match status" value="1"/>
</dbReference>
<name>A0ABX4YKM3_9LEPT</name>
<dbReference type="Proteomes" id="UP000094669">
    <property type="component" value="Unassembled WGS sequence"/>
</dbReference>
<organism evidence="6 7">
    <name type="scientific">Leptospira inadai serovar Lyme</name>
    <dbReference type="NCBI Taxonomy" id="293084"/>
    <lineage>
        <taxon>Bacteria</taxon>
        <taxon>Pseudomonadati</taxon>
        <taxon>Spirochaetota</taxon>
        <taxon>Spirochaetia</taxon>
        <taxon>Leptospirales</taxon>
        <taxon>Leptospiraceae</taxon>
        <taxon>Leptospira</taxon>
    </lineage>
</organism>
<dbReference type="EMBL" id="MCRM02000005">
    <property type="protein sequence ID" value="PNV75835.1"/>
    <property type="molecule type" value="Genomic_DNA"/>
</dbReference>
<feature type="transmembrane region" description="Helical" evidence="3">
    <location>
        <begin position="98"/>
        <end position="117"/>
    </location>
</feature>
<evidence type="ECO:0000256" key="3">
    <source>
        <dbReference type="SAM" id="Phobius"/>
    </source>
</evidence>
<keyword evidence="1" id="KW-0328">Glycosyltransferase</keyword>
<dbReference type="Pfam" id="PF13439">
    <property type="entry name" value="Glyco_transf_4"/>
    <property type="match status" value="1"/>
</dbReference>
<reference evidence="6" key="1">
    <citation type="submission" date="2018-01" db="EMBL/GenBank/DDBJ databases">
        <title>Genomic characterization of Leptospira inadai serogroup Lyme isolated from captured rat in Brazil and comparative analysis with human reference strain.</title>
        <authorList>
            <person name="Moreno L.Z."/>
            <person name="Loureiro A.P."/>
            <person name="Miraglia F."/>
            <person name="Kremer F.S."/>
            <person name="Eslabao M.R."/>
            <person name="Dellagostin O.A."/>
            <person name="Lilenbaum W."/>
            <person name="Moreno A.M."/>
        </authorList>
    </citation>
    <scope>NUCLEOTIDE SEQUENCE [LARGE SCALE GENOMIC DNA]</scope>
    <source>
        <strain evidence="6">M34/99</strain>
    </source>
</reference>
<evidence type="ECO:0000259" key="5">
    <source>
        <dbReference type="Pfam" id="PF13439"/>
    </source>
</evidence>
<evidence type="ECO:0000256" key="2">
    <source>
        <dbReference type="ARBA" id="ARBA00022679"/>
    </source>
</evidence>
<evidence type="ECO:0000313" key="7">
    <source>
        <dbReference type="Proteomes" id="UP000094669"/>
    </source>
</evidence>
<keyword evidence="3" id="KW-1133">Transmembrane helix</keyword>